<protein>
    <recommendedName>
        <fullName evidence="5">guanosine-diphosphatase</fullName>
        <ecNumber evidence="5">3.6.1.42</ecNumber>
    </recommendedName>
</protein>
<reference evidence="10 11" key="1">
    <citation type="submission" date="2016-05" db="EMBL/GenBank/DDBJ databases">
        <title>Comparative genomics of biotechnologically important yeasts.</title>
        <authorList>
            <consortium name="DOE Joint Genome Institute"/>
            <person name="Riley R."/>
            <person name="Haridas S."/>
            <person name="Wolfe K.H."/>
            <person name="Lopes M.R."/>
            <person name="Hittinger C.T."/>
            <person name="Goker M."/>
            <person name="Salamov A."/>
            <person name="Wisecaver J."/>
            <person name="Long T.M."/>
            <person name="Aerts A.L."/>
            <person name="Barry K."/>
            <person name="Choi C."/>
            <person name="Clum A."/>
            <person name="Coughlan A.Y."/>
            <person name="Deshpande S."/>
            <person name="Douglass A.P."/>
            <person name="Hanson S.J."/>
            <person name="Klenk H.-P."/>
            <person name="LaButti K."/>
            <person name="Lapidus A."/>
            <person name="Lindquist E."/>
            <person name="Lipzen A."/>
            <person name="Meier-kolthoff J.P."/>
            <person name="Ohm R.A."/>
            <person name="Otillar R.P."/>
            <person name="Pangilinan J."/>
            <person name="Peng Y."/>
            <person name="Rokas A."/>
            <person name="Rosa C.A."/>
            <person name="Scheuner C."/>
            <person name="Sibirny A.A."/>
            <person name="Slot J.C."/>
            <person name="Stielow J.B."/>
            <person name="Sun H."/>
            <person name="Kurtzman C.P."/>
            <person name="Blackwell M."/>
            <person name="Grigoriev I.V."/>
            <person name="Jeffries T.W."/>
        </authorList>
    </citation>
    <scope>NUCLEOTIDE SEQUENCE [LARGE SCALE GENOMIC DNA]</scope>
    <source>
        <strain evidence="10 11">NRRL YB-4993</strain>
    </source>
</reference>
<dbReference type="PANTHER" id="PTHR11782">
    <property type="entry name" value="ADENOSINE/GUANOSINE DIPHOSPHATASE"/>
    <property type="match status" value="1"/>
</dbReference>
<dbReference type="PANTHER" id="PTHR11782:SF83">
    <property type="entry name" value="GUANOSINE-DIPHOSPHATASE"/>
    <property type="match status" value="1"/>
</dbReference>
<evidence type="ECO:0000256" key="3">
    <source>
        <dbReference type="ARBA" id="ARBA00022801"/>
    </source>
</evidence>
<proteinExistence type="inferred from homology"/>
<dbReference type="CDD" id="cd24040">
    <property type="entry name" value="ASKHA_NBD_GDA1"/>
    <property type="match status" value="1"/>
</dbReference>
<comment type="similarity">
    <text evidence="2 8">Belongs to the GDA1/CD39 NTPase family.</text>
</comment>
<dbReference type="AlphaFoldDB" id="A0A1A0H8S1"/>
<evidence type="ECO:0000313" key="10">
    <source>
        <dbReference type="EMBL" id="OBA20283.1"/>
    </source>
</evidence>
<evidence type="ECO:0000313" key="11">
    <source>
        <dbReference type="Proteomes" id="UP000092555"/>
    </source>
</evidence>
<dbReference type="Pfam" id="PF01150">
    <property type="entry name" value="GDA1_CD39"/>
    <property type="match status" value="1"/>
</dbReference>
<evidence type="ECO:0000256" key="9">
    <source>
        <dbReference type="SAM" id="MobiDB-lite"/>
    </source>
</evidence>
<dbReference type="RefSeq" id="XP_018710805.1">
    <property type="nucleotide sequence ID" value="XM_018856022.1"/>
</dbReference>
<keyword evidence="11" id="KW-1185">Reference proteome</keyword>
<dbReference type="GO" id="GO:0009134">
    <property type="term" value="P:nucleoside diphosphate catabolic process"/>
    <property type="evidence" value="ECO:0007669"/>
    <property type="project" value="TreeGrafter"/>
</dbReference>
<dbReference type="EMBL" id="LXTC01000004">
    <property type="protein sequence ID" value="OBA20283.1"/>
    <property type="molecule type" value="Genomic_DNA"/>
</dbReference>
<dbReference type="GO" id="GO:0000139">
    <property type="term" value="C:Golgi membrane"/>
    <property type="evidence" value="ECO:0007669"/>
    <property type="project" value="UniProtKB-SubCell"/>
</dbReference>
<dbReference type="GO" id="GO:0017111">
    <property type="term" value="F:ribonucleoside triphosphate phosphatase activity"/>
    <property type="evidence" value="ECO:0007669"/>
    <property type="project" value="TreeGrafter"/>
</dbReference>
<accession>A0A1A0H8S1</accession>
<feature type="compositionally biased region" description="Acidic residues" evidence="9">
    <location>
        <begin position="74"/>
        <end position="84"/>
    </location>
</feature>
<sequence length="568" mass="61374">MLNARNIRVALGALFIFSVVGYFLSNASAFPDSSMRVQVPQSSENAIKPVPQGSAAQGEDSPYEPSQGKAEGSLSDDESDEDTADAAVKPVKPEKLPQPTGLKQADSKPKGQAESSSEKQLSSDSKCDKTDYVVMIDAGSTGSRIHVYSFDTCISPPKLLNEEFKMLNPGLSSFDTDTQGAAASLDPLLELALSTVPKDKQSCTPVAVKATAGLRLLGQEKSDAILKEVRAHLENDFPFAVVDGDGISIMDGKDEGVYAWITANYLLGNIGSKEKLPTAAVFDLGGGSTQIVFEPEMGDNEKMVEGEHKYEFSFGDRVFTLYQFSHLGYGLMQGRNKVNSLILSSAIKNGASLTSYQSKSAAKEASGTVTMNNPCMPPGVTAQDVMVEVSDDEVYVVNFKGPSEASGAQCRHLAEQVLNMEAECTSKSCSFNGVYQPSLVKAFHKNSDMWVFSYFYDRTNPLGFPSSFTVEELRDLTKTVCAGESLWTDVLLGDSVKALQEEPHWCLDLSFITAMLHTGYNIPLGRELRTAKKIADNELGWCLGASLPLLNPQEGGWKCRVKETAAQA</sequence>
<dbReference type="GO" id="GO:0005524">
    <property type="term" value="F:ATP binding"/>
    <property type="evidence" value="ECO:0007669"/>
    <property type="project" value="UniProtKB-KW"/>
</dbReference>
<evidence type="ECO:0000256" key="1">
    <source>
        <dbReference type="ARBA" id="ARBA00004323"/>
    </source>
</evidence>
<comment type="caution">
    <text evidence="10">The sequence shown here is derived from an EMBL/GenBank/DDBJ whole genome shotgun (WGS) entry which is preliminary data.</text>
</comment>
<organism evidence="10 11">
    <name type="scientific">Metschnikowia bicuspidata var. bicuspidata NRRL YB-4993</name>
    <dbReference type="NCBI Taxonomy" id="869754"/>
    <lineage>
        <taxon>Eukaryota</taxon>
        <taxon>Fungi</taxon>
        <taxon>Dikarya</taxon>
        <taxon>Ascomycota</taxon>
        <taxon>Saccharomycotina</taxon>
        <taxon>Pichiomycetes</taxon>
        <taxon>Metschnikowiaceae</taxon>
        <taxon>Metschnikowia</taxon>
    </lineage>
</organism>
<evidence type="ECO:0000256" key="8">
    <source>
        <dbReference type="RuleBase" id="RU003833"/>
    </source>
</evidence>
<evidence type="ECO:0000256" key="6">
    <source>
        <dbReference type="PIRSR" id="PIRSR600407-1"/>
    </source>
</evidence>
<keyword evidence="7" id="KW-0067">ATP-binding</keyword>
<evidence type="ECO:0000256" key="2">
    <source>
        <dbReference type="ARBA" id="ARBA00009283"/>
    </source>
</evidence>
<comment type="function">
    <text evidence="4">After transfer of sugars to endogenous macromolecular acceptors, the enzyme converts nucleoside diphosphates to nucleoside monophosphates which in turn exit the Golgi lumen in a coupled antiporter reaction, allowing entry of additional nucleotide sugar from the cytosol.</text>
</comment>
<dbReference type="InterPro" id="IPR000407">
    <property type="entry name" value="GDA1_CD39_NTPase"/>
</dbReference>
<name>A0A1A0H8S1_9ASCO</name>
<evidence type="ECO:0000256" key="7">
    <source>
        <dbReference type="PIRSR" id="PIRSR600407-2"/>
    </source>
</evidence>
<feature type="binding site" evidence="7">
    <location>
        <begin position="286"/>
        <end position="290"/>
    </location>
    <ligand>
        <name>ATP</name>
        <dbReference type="ChEBI" id="CHEBI:30616"/>
    </ligand>
</feature>
<feature type="active site" description="Proton acceptor" evidence="6">
    <location>
        <position position="255"/>
    </location>
</feature>
<dbReference type="GO" id="GO:0004382">
    <property type="term" value="F:GDP phosphatase activity"/>
    <property type="evidence" value="ECO:0007669"/>
    <property type="project" value="UniProtKB-EC"/>
</dbReference>
<keyword evidence="3 8" id="KW-0378">Hydrolase</keyword>
<dbReference type="STRING" id="869754.A0A1A0H8S1"/>
<dbReference type="Gene3D" id="3.30.420.40">
    <property type="match status" value="1"/>
</dbReference>
<keyword evidence="7" id="KW-0547">Nucleotide-binding</keyword>
<dbReference type="GO" id="GO:0045134">
    <property type="term" value="F:UDP phosphatase activity"/>
    <property type="evidence" value="ECO:0007669"/>
    <property type="project" value="EnsemblFungi"/>
</dbReference>
<evidence type="ECO:0000256" key="4">
    <source>
        <dbReference type="ARBA" id="ARBA00037742"/>
    </source>
</evidence>
<comment type="subcellular location">
    <subcellularLocation>
        <location evidence="1">Golgi apparatus membrane</location>
        <topology evidence="1">Single-pass type II membrane protein</topology>
    </subcellularLocation>
</comment>
<dbReference type="GeneID" id="30028998"/>
<gene>
    <name evidence="10" type="ORF">METBIDRAFT_32304</name>
</gene>
<dbReference type="EC" id="3.6.1.42" evidence="5"/>
<dbReference type="Proteomes" id="UP000092555">
    <property type="component" value="Unassembled WGS sequence"/>
</dbReference>
<dbReference type="GO" id="GO:0006487">
    <property type="term" value="P:protein N-linked glycosylation"/>
    <property type="evidence" value="ECO:0007669"/>
    <property type="project" value="TreeGrafter"/>
</dbReference>
<dbReference type="OrthoDB" id="6372431at2759"/>
<dbReference type="Gene3D" id="3.30.420.150">
    <property type="entry name" value="Exopolyphosphatase. Domain 2"/>
    <property type="match status" value="1"/>
</dbReference>
<feature type="compositionally biased region" description="Low complexity" evidence="9">
    <location>
        <begin position="114"/>
        <end position="124"/>
    </location>
</feature>
<feature type="region of interest" description="Disordered" evidence="9">
    <location>
        <begin position="40"/>
        <end position="124"/>
    </location>
</feature>
<dbReference type="PROSITE" id="PS01238">
    <property type="entry name" value="GDA1_CD39_NTPASE"/>
    <property type="match status" value="1"/>
</dbReference>
<evidence type="ECO:0000256" key="5">
    <source>
        <dbReference type="ARBA" id="ARBA00038903"/>
    </source>
</evidence>